<dbReference type="CDD" id="cd00130">
    <property type="entry name" value="PAS"/>
    <property type="match status" value="1"/>
</dbReference>
<dbReference type="InterPro" id="IPR052016">
    <property type="entry name" value="Bact_Sigma-Reg"/>
</dbReference>
<dbReference type="InterPro" id="IPR029016">
    <property type="entry name" value="GAF-like_dom_sf"/>
</dbReference>
<gene>
    <name evidence="3" type="ORF">GCM10010531_29090</name>
</gene>
<dbReference type="InterPro" id="IPR013656">
    <property type="entry name" value="PAS_4"/>
</dbReference>
<dbReference type="Pfam" id="PF07228">
    <property type="entry name" value="SpoIIE"/>
    <property type="match status" value="1"/>
</dbReference>
<dbReference type="InterPro" id="IPR036457">
    <property type="entry name" value="PPM-type-like_dom_sf"/>
</dbReference>
<dbReference type="Pfam" id="PF13185">
    <property type="entry name" value="GAF_2"/>
    <property type="match status" value="1"/>
</dbReference>
<dbReference type="InterPro" id="IPR035965">
    <property type="entry name" value="PAS-like_dom_sf"/>
</dbReference>
<protein>
    <recommendedName>
        <fullName evidence="2">PAS domain-containing protein</fullName>
    </recommendedName>
</protein>
<accession>A0ABP6PDR2</accession>
<dbReference type="InterPro" id="IPR000014">
    <property type="entry name" value="PAS"/>
</dbReference>
<keyword evidence="4" id="KW-1185">Reference proteome</keyword>
<dbReference type="NCBIfam" id="TIGR00229">
    <property type="entry name" value="sensory_box"/>
    <property type="match status" value="1"/>
</dbReference>
<dbReference type="SMART" id="SM00091">
    <property type="entry name" value="PAS"/>
    <property type="match status" value="1"/>
</dbReference>
<dbReference type="InterPro" id="IPR003018">
    <property type="entry name" value="GAF"/>
</dbReference>
<organism evidence="3 4">
    <name type="scientific">Blastococcus jejuensis</name>
    <dbReference type="NCBI Taxonomy" id="351224"/>
    <lineage>
        <taxon>Bacteria</taxon>
        <taxon>Bacillati</taxon>
        <taxon>Actinomycetota</taxon>
        <taxon>Actinomycetes</taxon>
        <taxon>Geodermatophilales</taxon>
        <taxon>Geodermatophilaceae</taxon>
        <taxon>Blastococcus</taxon>
    </lineage>
</organism>
<dbReference type="PANTHER" id="PTHR43156:SF2">
    <property type="entry name" value="STAGE II SPORULATION PROTEIN E"/>
    <property type="match status" value="1"/>
</dbReference>
<evidence type="ECO:0000313" key="4">
    <source>
        <dbReference type="Proteomes" id="UP001499924"/>
    </source>
</evidence>
<comment type="caution">
    <text evidence="3">The sequence shown here is derived from an EMBL/GenBank/DDBJ whole genome shotgun (WGS) entry which is preliminary data.</text>
</comment>
<evidence type="ECO:0000313" key="3">
    <source>
        <dbReference type="EMBL" id="GAA3173709.1"/>
    </source>
</evidence>
<keyword evidence="1" id="KW-0378">Hydrolase</keyword>
<dbReference type="Proteomes" id="UP001499924">
    <property type="component" value="Unassembled WGS sequence"/>
</dbReference>
<dbReference type="SMART" id="SM00065">
    <property type="entry name" value="GAF"/>
    <property type="match status" value="1"/>
</dbReference>
<dbReference type="Gene3D" id="3.30.450.40">
    <property type="match status" value="1"/>
</dbReference>
<sequence length="554" mass="58526">MTTTGMVAPAIVHSLTDAVLVADAEGRIVYANPAVHTLLGHDPAVLRGRPLTVLIPERFRAAHRAGLARFLETGAGELLGTTTQLPTLHADGSELTVDLSLSALDGAATAVDGAPGAGVVVGVLRDVSSAVRLERQVEVDRHLRATLRVTAALAEAPDADVAFERLLPSLCAELDWDAATLWQPEPCGSRLAHAASWSAPGLAVPALQADTRLRTFVPGEGLPGTVWRHRAPIFVEDLWADSRVLRREAVRADALHTAVAFPVLHGDTLLGVCELFSRERRPVPPELLDVLAGTGRQIGQFLARLRAETELRELADTLQRSLLPAHLPTIPGVQLAARYRAGADGVIVGGDTYDVLPLPDGRWMVVIADVCGTGAEAAALTSMTRHTARAAAAWGGGPAEILTAVNEALLREQDGRRLRFVTAACLVLERRSGRTRARVVVAGHPLPLLRAADGSVTEVGVCGRPLGVEPGATYVEVPVELSGGSTLVLYTDGVTEARDDDGIQFGEERLSALLGEHRFVTAAGAVTAVHIAVEQHVRGSRHGADDLAVLALRC</sequence>
<dbReference type="SUPFAM" id="SSF55785">
    <property type="entry name" value="PYP-like sensor domain (PAS domain)"/>
    <property type="match status" value="1"/>
</dbReference>
<dbReference type="PANTHER" id="PTHR43156">
    <property type="entry name" value="STAGE II SPORULATION PROTEIN E-RELATED"/>
    <property type="match status" value="1"/>
</dbReference>
<name>A0ABP6PDR2_9ACTN</name>
<dbReference type="SUPFAM" id="SSF81606">
    <property type="entry name" value="PP2C-like"/>
    <property type="match status" value="1"/>
</dbReference>
<proteinExistence type="predicted"/>
<dbReference type="Gene3D" id="3.30.450.20">
    <property type="entry name" value="PAS domain"/>
    <property type="match status" value="1"/>
</dbReference>
<dbReference type="SMART" id="SM00331">
    <property type="entry name" value="PP2C_SIG"/>
    <property type="match status" value="1"/>
</dbReference>
<dbReference type="EMBL" id="BAAAVV010000006">
    <property type="protein sequence ID" value="GAA3173709.1"/>
    <property type="molecule type" value="Genomic_DNA"/>
</dbReference>
<evidence type="ECO:0000259" key="2">
    <source>
        <dbReference type="PROSITE" id="PS50112"/>
    </source>
</evidence>
<dbReference type="InterPro" id="IPR001932">
    <property type="entry name" value="PPM-type_phosphatase-like_dom"/>
</dbReference>
<dbReference type="Gene3D" id="3.60.40.10">
    <property type="entry name" value="PPM-type phosphatase domain"/>
    <property type="match status" value="1"/>
</dbReference>
<reference evidence="4" key="1">
    <citation type="journal article" date="2019" name="Int. J. Syst. Evol. Microbiol.">
        <title>The Global Catalogue of Microorganisms (GCM) 10K type strain sequencing project: providing services to taxonomists for standard genome sequencing and annotation.</title>
        <authorList>
            <consortium name="The Broad Institute Genomics Platform"/>
            <consortium name="The Broad Institute Genome Sequencing Center for Infectious Disease"/>
            <person name="Wu L."/>
            <person name="Ma J."/>
        </authorList>
    </citation>
    <scope>NUCLEOTIDE SEQUENCE [LARGE SCALE GENOMIC DNA]</scope>
    <source>
        <strain evidence="4">JCM 15614</strain>
    </source>
</reference>
<dbReference type="PROSITE" id="PS50112">
    <property type="entry name" value="PAS"/>
    <property type="match status" value="1"/>
</dbReference>
<dbReference type="SUPFAM" id="SSF55781">
    <property type="entry name" value="GAF domain-like"/>
    <property type="match status" value="1"/>
</dbReference>
<evidence type="ECO:0000256" key="1">
    <source>
        <dbReference type="ARBA" id="ARBA00022801"/>
    </source>
</evidence>
<dbReference type="Pfam" id="PF08448">
    <property type="entry name" value="PAS_4"/>
    <property type="match status" value="1"/>
</dbReference>
<feature type="domain" description="PAS" evidence="2">
    <location>
        <begin position="11"/>
        <end position="74"/>
    </location>
</feature>